<feature type="transmembrane region" description="Helical" evidence="8">
    <location>
        <begin position="61"/>
        <end position="81"/>
    </location>
</feature>
<dbReference type="AlphaFoldDB" id="A0A1Q4UXH2"/>
<evidence type="ECO:0000256" key="8">
    <source>
        <dbReference type="SAM" id="Phobius"/>
    </source>
</evidence>
<dbReference type="GO" id="GO:0005886">
    <property type="term" value="C:plasma membrane"/>
    <property type="evidence" value="ECO:0007669"/>
    <property type="project" value="TreeGrafter"/>
</dbReference>
<feature type="transmembrane region" description="Helical" evidence="8">
    <location>
        <begin position="208"/>
        <end position="226"/>
    </location>
</feature>
<feature type="transmembrane region" description="Helical" evidence="8">
    <location>
        <begin position="142"/>
        <end position="162"/>
    </location>
</feature>
<name>A0A1Q4UXH2_9ACTN</name>
<dbReference type="CDD" id="cd11484">
    <property type="entry name" value="SLC-NCS1sbd_CobB-like"/>
    <property type="match status" value="1"/>
</dbReference>
<feature type="transmembrane region" description="Helical" evidence="8">
    <location>
        <begin position="332"/>
        <end position="351"/>
    </location>
</feature>
<dbReference type="InterPro" id="IPR026030">
    <property type="entry name" value="Pur-cyt_permease_Fcy2/21/22"/>
</dbReference>
<evidence type="ECO:0000313" key="9">
    <source>
        <dbReference type="EMBL" id="OKH90261.1"/>
    </source>
</evidence>
<evidence type="ECO:0000256" key="6">
    <source>
        <dbReference type="ARBA" id="ARBA00023136"/>
    </source>
</evidence>
<comment type="caution">
    <text evidence="9">The sequence shown here is derived from an EMBL/GenBank/DDBJ whole genome shotgun (WGS) entry which is preliminary data.</text>
</comment>
<feature type="transmembrane region" description="Helical" evidence="8">
    <location>
        <begin position="289"/>
        <end position="311"/>
    </location>
</feature>
<feature type="transmembrane region" description="Helical" evidence="8">
    <location>
        <begin position="435"/>
        <end position="457"/>
    </location>
</feature>
<evidence type="ECO:0000256" key="5">
    <source>
        <dbReference type="ARBA" id="ARBA00022989"/>
    </source>
</evidence>
<dbReference type="EMBL" id="LFBV01000013">
    <property type="protein sequence ID" value="OKH90261.1"/>
    <property type="molecule type" value="Genomic_DNA"/>
</dbReference>
<feature type="transmembrane region" description="Helical" evidence="8">
    <location>
        <begin position="37"/>
        <end position="55"/>
    </location>
</feature>
<comment type="subcellular location">
    <subcellularLocation>
        <location evidence="1">Membrane</location>
        <topology evidence="1">Multi-pass membrane protein</topology>
    </subcellularLocation>
</comment>
<organism evidence="9 10">
    <name type="scientific">Streptomyces uncialis</name>
    <dbReference type="NCBI Taxonomy" id="1048205"/>
    <lineage>
        <taxon>Bacteria</taxon>
        <taxon>Bacillati</taxon>
        <taxon>Actinomycetota</taxon>
        <taxon>Actinomycetes</taxon>
        <taxon>Kitasatosporales</taxon>
        <taxon>Streptomycetaceae</taxon>
        <taxon>Streptomyces</taxon>
    </lineage>
</organism>
<keyword evidence="3 7" id="KW-0813">Transport</keyword>
<protein>
    <submittedName>
        <fullName evidence="9">Allantoin permease</fullName>
    </submittedName>
</protein>
<feature type="transmembrane region" description="Helical" evidence="8">
    <location>
        <begin position="101"/>
        <end position="122"/>
    </location>
</feature>
<reference evidence="9 10" key="1">
    <citation type="submission" date="2015-06" db="EMBL/GenBank/DDBJ databases">
        <title>Cloning and characterization of the uncialamcin biosynthetic gene cluster.</title>
        <authorList>
            <person name="Yan X."/>
            <person name="Huang T."/>
            <person name="Ge H."/>
            <person name="Shen B."/>
        </authorList>
    </citation>
    <scope>NUCLEOTIDE SEQUENCE [LARGE SCALE GENOMIC DNA]</scope>
    <source>
        <strain evidence="9 10">DCA2648</strain>
    </source>
</reference>
<dbReference type="STRING" id="1048205.AB852_35940"/>
<dbReference type="GO" id="GO:0022857">
    <property type="term" value="F:transmembrane transporter activity"/>
    <property type="evidence" value="ECO:0007669"/>
    <property type="project" value="InterPro"/>
</dbReference>
<proteinExistence type="inferred from homology"/>
<gene>
    <name evidence="9" type="ORF">AB852_35940</name>
</gene>
<comment type="similarity">
    <text evidence="2 7">Belongs to the purine-cytosine permease (2.A.39) family.</text>
</comment>
<dbReference type="RefSeq" id="WP_073795735.1">
    <property type="nucleotide sequence ID" value="NZ_JAPEPH010000002.1"/>
</dbReference>
<feature type="transmembrane region" description="Helical" evidence="8">
    <location>
        <begin position="247"/>
        <end position="269"/>
    </location>
</feature>
<accession>A0A1Q4UXH2</accession>
<dbReference type="Proteomes" id="UP000186455">
    <property type="component" value="Unassembled WGS sequence"/>
</dbReference>
<feature type="transmembrane region" description="Helical" evidence="8">
    <location>
        <begin position="363"/>
        <end position="383"/>
    </location>
</feature>
<evidence type="ECO:0000256" key="2">
    <source>
        <dbReference type="ARBA" id="ARBA00008974"/>
    </source>
</evidence>
<dbReference type="PANTHER" id="PTHR31806:SF1">
    <property type="entry name" value="PURINE-CYTOSINE PERMEASE FCY2-RELATED"/>
    <property type="match status" value="1"/>
</dbReference>
<dbReference type="InterPro" id="IPR001248">
    <property type="entry name" value="Pur-cyt_permease"/>
</dbReference>
<evidence type="ECO:0000256" key="3">
    <source>
        <dbReference type="ARBA" id="ARBA00022448"/>
    </source>
</evidence>
<keyword evidence="4 8" id="KW-0812">Transmembrane</keyword>
<evidence type="ECO:0000256" key="7">
    <source>
        <dbReference type="PIRNR" id="PIRNR002744"/>
    </source>
</evidence>
<evidence type="ECO:0000256" key="1">
    <source>
        <dbReference type="ARBA" id="ARBA00004141"/>
    </source>
</evidence>
<dbReference type="PANTHER" id="PTHR31806">
    <property type="entry name" value="PURINE-CYTOSINE PERMEASE FCY2-RELATED"/>
    <property type="match status" value="1"/>
</dbReference>
<evidence type="ECO:0000313" key="10">
    <source>
        <dbReference type="Proteomes" id="UP000186455"/>
    </source>
</evidence>
<sequence>MSTPETATSREGAIEQHSIDYVPSSERHGKVWHQGPFWFTGNFVLPTMVAGFVGASMGLSVWYSVLAIVLGVGVGTFFMAFHANQGPRMGLPQMIQSRAQFGSRGSTVPFAATVFVYVGFLVFDTVLAEQGLGLIFPDGKLFWYPVLIAVSIVIAVVGHDLLHFVQRWLTYLLIVVFAVLTVVAVVHFSGNPIPAGAPAATAGWDSTAFLVQFSLAAGYNISYSVYVSDYTRYLPRNAPARKLITAVYTGAAFSAVWLMSLGAILASYLPDPDPILALREVGDLLFPGFGLIVVLASVLALISIMGVNAYGAMLTGASALDGFRKVRPTVRLRVVGLIVVGVISLVVALLIPDDYIGSFNNFVLMMLYFLVPWTAVNLVDFYFVRRGQYAIAEILKPDGMYGRWAWRGVTAYLVGFVAMIPFFSTTFYVGPVADALGGADFSFVVGLTVSGLLYLYLSRNLDRGAEAEARAASEAELEGTPR</sequence>
<dbReference type="Pfam" id="PF02133">
    <property type="entry name" value="Transp_cyt_pur"/>
    <property type="match status" value="1"/>
</dbReference>
<dbReference type="Gene3D" id="1.10.4160.10">
    <property type="entry name" value="Hydantoin permease"/>
    <property type="match status" value="1"/>
</dbReference>
<evidence type="ECO:0000256" key="4">
    <source>
        <dbReference type="ARBA" id="ARBA00022692"/>
    </source>
</evidence>
<feature type="transmembrane region" description="Helical" evidence="8">
    <location>
        <begin position="404"/>
        <end position="423"/>
    </location>
</feature>
<keyword evidence="6 7" id="KW-0472">Membrane</keyword>
<dbReference type="PIRSF" id="PIRSF002744">
    <property type="entry name" value="Pur-cyt_permease"/>
    <property type="match status" value="1"/>
</dbReference>
<keyword evidence="5 8" id="KW-1133">Transmembrane helix</keyword>
<keyword evidence="10" id="KW-1185">Reference proteome</keyword>
<feature type="transmembrane region" description="Helical" evidence="8">
    <location>
        <begin position="169"/>
        <end position="188"/>
    </location>
</feature>